<protein>
    <submittedName>
        <fullName evidence="1">SZRD1 isoform 9</fullName>
    </submittedName>
</protein>
<name>A0A2J8JSS2_PANTR</name>
<organism evidence="1 2">
    <name type="scientific">Pan troglodytes</name>
    <name type="common">Chimpanzee</name>
    <dbReference type="NCBI Taxonomy" id="9598"/>
    <lineage>
        <taxon>Eukaryota</taxon>
        <taxon>Metazoa</taxon>
        <taxon>Chordata</taxon>
        <taxon>Craniata</taxon>
        <taxon>Vertebrata</taxon>
        <taxon>Euteleostomi</taxon>
        <taxon>Mammalia</taxon>
        <taxon>Eutheria</taxon>
        <taxon>Euarchontoglires</taxon>
        <taxon>Primates</taxon>
        <taxon>Haplorrhini</taxon>
        <taxon>Catarrhini</taxon>
        <taxon>Hominidae</taxon>
        <taxon>Pan</taxon>
    </lineage>
</organism>
<dbReference type="Proteomes" id="UP000236370">
    <property type="component" value="Unassembled WGS sequence"/>
</dbReference>
<reference evidence="1 2" key="1">
    <citation type="submission" date="2017-12" db="EMBL/GenBank/DDBJ databases">
        <title>High-resolution comparative analysis of great ape genomes.</title>
        <authorList>
            <person name="Pollen A."/>
            <person name="Hastie A."/>
            <person name="Hormozdiari F."/>
            <person name="Dougherty M."/>
            <person name="Liu R."/>
            <person name="Chaisson M."/>
            <person name="Hoppe E."/>
            <person name="Hill C."/>
            <person name="Pang A."/>
            <person name="Hillier L."/>
            <person name="Baker C."/>
            <person name="Armstrong J."/>
            <person name="Shendure J."/>
            <person name="Paten B."/>
            <person name="Wilson R."/>
            <person name="Chao H."/>
            <person name="Schneider V."/>
            <person name="Ventura M."/>
            <person name="Kronenberg Z."/>
            <person name="Murali S."/>
            <person name="Gordon D."/>
            <person name="Cantsilieris S."/>
            <person name="Munson K."/>
            <person name="Nelson B."/>
            <person name="Raja A."/>
            <person name="Underwood J."/>
            <person name="Diekhans M."/>
            <person name="Fiddes I."/>
            <person name="Haussler D."/>
            <person name="Eichler E."/>
        </authorList>
    </citation>
    <scope>NUCLEOTIDE SEQUENCE [LARGE SCALE GENOMIC DNA]</scope>
    <source>
        <strain evidence="1">Yerkes chimp pedigree #C0471</strain>
    </source>
</reference>
<evidence type="ECO:0000313" key="2">
    <source>
        <dbReference type="Proteomes" id="UP000236370"/>
    </source>
</evidence>
<gene>
    <name evidence="1" type="ORF">CK820_G0044719</name>
</gene>
<dbReference type="EMBL" id="NBAG03000427">
    <property type="protein sequence ID" value="PNI25820.1"/>
    <property type="molecule type" value="Genomic_DNA"/>
</dbReference>
<proteinExistence type="predicted"/>
<accession>A0A2J8JSS2</accession>
<sequence length="84" mass="9194">MRRSLRAGKRRQTAGSGPVCQSLLAVIRQGKCSLVPCSPFTSPGMLRASGVWLLAWSMKAFGLNPQRLLNSTAVKALFMMEKLE</sequence>
<dbReference type="AlphaFoldDB" id="A0A2J8JSS2"/>
<comment type="caution">
    <text evidence="1">The sequence shown here is derived from an EMBL/GenBank/DDBJ whole genome shotgun (WGS) entry which is preliminary data.</text>
</comment>
<evidence type="ECO:0000313" key="1">
    <source>
        <dbReference type="EMBL" id="PNI25820.1"/>
    </source>
</evidence>